<gene>
    <name evidence="2" type="ORF">ZOSMA_69G00050</name>
</gene>
<dbReference type="PANTHER" id="PTHR35465">
    <property type="entry name" value="CAVEOLIN-1 PROTEIN"/>
    <property type="match status" value="1"/>
</dbReference>
<dbReference type="OrthoDB" id="3360032at2759"/>
<evidence type="ECO:0000313" key="2">
    <source>
        <dbReference type="EMBL" id="KMZ59309.1"/>
    </source>
</evidence>
<dbReference type="EMBL" id="LFYR01001802">
    <property type="protein sequence ID" value="KMZ59309.1"/>
    <property type="molecule type" value="Genomic_DNA"/>
</dbReference>
<name>A0A0K9NRA1_ZOSMR</name>
<accession>A0A0K9NRA1</accession>
<proteinExistence type="predicted"/>
<dbReference type="PANTHER" id="PTHR35465:SF1">
    <property type="entry name" value="PHOSPHATIDYLINOSITOL-GLYCAN BIOSYNTHESIS CLASS X PROTEIN"/>
    <property type="match status" value="1"/>
</dbReference>
<dbReference type="OMA" id="DQGGMYV"/>
<comment type="caution">
    <text evidence="2">The sequence shown here is derived from an EMBL/GenBank/DDBJ whole genome shotgun (WGS) entry which is preliminary data.</text>
</comment>
<reference evidence="3" key="1">
    <citation type="journal article" date="2016" name="Nature">
        <title>The genome of the seagrass Zostera marina reveals angiosperm adaptation to the sea.</title>
        <authorList>
            <person name="Olsen J.L."/>
            <person name="Rouze P."/>
            <person name="Verhelst B."/>
            <person name="Lin Y.-C."/>
            <person name="Bayer T."/>
            <person name="Collen J."/>
            <person name="Dattolo E."/>
            <person name="De Paoli E."/>
            <person name="Dittami S."/>
            <person name="Maumus F."/>
            <person name="Michel G."/>
            <person name="Kersting A."/>
            <person name="Lauritano C."/>
            <person name="Lohaus R."/>
            <person name="Toepel M."/>
            <person name="Tonon T."/>
            <person name="Vanneste K."/>
            <person name="Amirebrahimi M."/>
            <person name="Brakel J."/>
            <person name="Bostroem C."/>
            <person name="Chovatia M."/>
            <person name="Grimwood J."/>
            <person name="Jenkins J.W."/>
            <person name="Jueterbock A."/>
            <person name="Mraz A."/>
            <person name="Stam W.T."/>
            <person name="Tice H."/>
            <person name="Bornberg-Bauer E."/>
            <person name="Green P.J."/>
            <person name="Pearson G.A."/>
            <person name="Procaccini G."/>
            <person name="Duarte C.M."/>
            <person name="Schmutz J."/>
            <person name="Reusch T.B.H."/>
            <person name="Van de Peer Y."/>
        </authorList>
    </citation>
    <scope>NUCLEOTIDE SEQUENCE [LARGE SCALE GENOMIC DNA]</scope>
    <source>
        <strain evidence="3">cv. Finnish</strain>
    </source>
</reference>
<evidence type="ECO:0000256" key="1">
    <source>
        <dbReference type="SAM" id="Phobius"/>
    </source>
</evidence>
<organism evidence="2 3">
    <name type="scientific">Zostera marina</name>
    <name type="common">Eelgrass</name>
    <dbReference type="NCBI Taxonomy" id="29655"/>
    <lineage>
        <taxon>Eukaryota</taxon>
        <taxon>Viridiplantae</taxon>
        <taxon>Streptophyta</taxon>
        <taxon>Embryophyta</taxon>
        <taxon>Tracheophyta</taxon>
        <taxon>Spermatophyta</taxon>
        <taxon>Magnoliopsida</taxon>
        <taxon>Liliopsida</taxon>
        <taxon>Zosteraceae</taxon>
        <taxon>Zostera</taxon>
    </lineage>
</organism>
<feature type="transmembrane region" description="Helical" evidence="1">
    <location>
        <begin position="164"/>
        <end position="185"/>
    </location>
</feature>
<keyword evidence="1" id="KW-0812">Transmembrane</keyword>
<evidence type="ECO:0000313" key="3">
    <source>
        <dbReference type="Proteomes" id="UP000036987"/>
    </source>
</evidence>
<keyword evidence="1" id="KW-1133">Transmembrane helix</keyword>
<protein>
    <submittedName>
        <fullName evidence="2">Uncharacterized protein</fullName>
    </submittedName>
</protein>
<dbReference type="Proteomes" id="UP000036987">
    <property type="component" value="Unassembled WGS sequence"/>
</dbReference>
<keyword evidence="1" id="KW-0472">Membrane</keyword>
<keyword evidence="3" id="KW-1185">Reference proteome</keyword>
<sequence length="205" mass="22783">MAYGSVYNRYFLLHSLVQCFIVGCLSFHHEAISGIKILNVGEELEMENLAWKSEGQLYHLRGLRDLVWYEIKISYPASIPAAFTIQLRKGSSGFSLGKDRKLLNTEKLIFKASFDESGPDSHEHYVLVTAKASGVVAKPGVKDREAVLFNIVCDELSFGIPYKAWWVVMAAVGCLALAFIIPKFIPLDLSTDQSWSADSSESKAS</sequence>
<dbReference type="AlphaFoldDB" id="A0A0K9NRA1"/>